<gene>
    <name evidence="8" type="ORF">FE257_007124</name>
</gene>
<name>A0AAD4GUE4_ASPNN</name>
<feature type="transmembrane region" description="Helical" evidence="6">
    <location>
        <begin position="94"/>
        <end position="117"/>
    </location>
</feature>
<dbReference type="InterPro" id="IPR049326">
    <property type="entry name" value="Rhodopsin_dom_fungi"/>
</dbReference>
<dbReference type="GO" id="GO:0016020">
    <property type="term" value="C:membrane"/>
    <property type="evidence" value="ECO:0007669"/>
    <property type="project" value="UniProtKB-SubCell"/>
</dbReference>
<keyword evidence="2 6" id="KW-0812">Transmembrane</keyword>
<evidence type="ECO:0000256" key="2">
    <source>
        <dbReference type="ARBA" id="ARBA00022692"/>
    </source>
</evidence>
<feature type="transmembrane region" description="Helical" evidence="6">
    <location>
        <begin position="179"/>
        <end position="199"/>
    </location>
</feature>
<comment type="caution">
    <text evidence="8">The sequence shown here is derived from an EMBL/GenBank/DDBJ whole genome shotgun (WGS) entry which is preliminary data.</text>
</comment>
<protein>
    <recommendedName>
        <fullName evidence="7">Rhodopsin domain-containing protein</fullName>
    </recommendedName>
</protein>
<keyword evidence="3 6" id="KW-1133">Transmembrane helix</keyword>
<dbReference type="PANTHER" id="PTHR33048">
    <property type="entry name" value="PTH11-LIKE INTEGRAL MEMBRANE PROTEIN (AFU_ORTHOLOGUE AFUA_5G11245)"/>
    <property type="match status" value="1"/>
</dbReference>
<keyword evidence="4 6" id="KW-0472">Membrane</keyword>
<dbReference type="InterPro" id="IPR052337">
    <property type="entry name" value="SAT4-like"/>
</dbReference>
<comment type="similarity">
    <text evidence="5">Belongs to the SAT4 family.</text>
</comment>
<dbReference type="Proteomes" id="UP001194746">
    <property type="component" value="Unassembled WGS sequence"/>
</dbReference>
<feature type="transmembrane region" description="Helical" evidence="6">
    <location>
        <begin position="51"/>
        <end position="74"/>
    </location>
</feature>
<dbReference type="PANTHER" id="PTHR33048:SF47">
    <property type="entry name" value="INTEGRAL MEMBRANE PROTEIN-RELATED"/>
    <property type="match status" value="1"/>
</dbReference>
<comment type="subcellular location">
    <subcellularLocation>
        <location evidence="1">Membrane</location>
        <topology evidence="1">Multi-pass membrane protein</topology>
    </subcellularLocation>
</comment>
<feature type="domain" description="Rhodopsin" evidence="7">
    <location>
        <begin position="35"/>
        <end position="275"/>
    </location>
</feature>
<evidence type="ECO:0000313" key="8">
    <source>
        <dbReference type="EMBL" id="KAF9889616.1"/>
    </source>
</evidence>
<feature type="transmembrane region" description="Helical" evidence="6">
    <location>
        <begin position="129"/>
        <end position="150"/>
    </location>
</feature>
<dbReference type="EMBL" id="VCAU01000034">
    <property type="protein sequence ID" value="KAF9889616.1"/>
    <property type="molecule type" value="Genomic_DNA"/>
</dbReference>
<evidence type="ECO:0000313" key="9">
    <source>
        <dbReference type="Proteomes" id="UP001194746"/>
    </source>
</evidence>
<feature type="transmembrane region" description="Helical" evidence="6">
    <location>
        <begin position="251"/>
        <end position="270"/>
    </location>
</feature>
<reference evidence="8" key="2">
    <citation type="submission" date="2020-02" db="EMBL/GenBank/DDBJ databases">
        <authorList>
            <person name="Gilchrist C.L.M."/>
            <person name="Chooi Y.-H."/>
        </authorList>
    </citation>
    <scope>NUCLEOTIDE SEQUENCE</scope>
    <source>
        <strain evidence="8">MST-FP2251</strain>
    </source>
</reference>
<evidence type="ECO:0000256" key="5">
    <source>
        <dbReference type="ARBA" id="ARBA00038359"/>
    </source>
</evidence>
<evidence type="ECO:0000259" key="7">
    <source>
        <dbReference type="Pfam" id="PF20684"/>
    </source>
</evidence>
<accession>A0AAD4GUE4</accession>
<evidence type="ECO:0000256" key="1">
    <source>
        <dbReference type="ARBA" id="ARBA00004141"/>
    </source>
</evidence>
<dbReference type="AlphaFoldDB" id="A0AAD4GUE4"/>
<evidence type="ECO:0000256" key="3">
    <source>
        <dbReference type="ARBA" id="ARBA00022989"/>
    </source>
</evidence>
<reference evidence="8" key="1">
    <citation type="journal article" date="2019" name="Beilstein J. Org. Chem.">
        <title>Nanangenines: drimane sesquiterpenoids as the dominant metabolite cohort of a novel Australian fungus, Aspergillus nanangensis.</title>
        <authorList>
            <person name="Lacey H.J."/>
            <person name="Gilchrist C.L.M."/>
            <person name="Crombie A."/>
            <person name="Kalaitzis J.A."/>
            <person name="Vuong D."/>
            <person name="Rutledge P.J."/>
            <person name="Turner P."/>
            <person name="Pitt J.I."/>
            <person name="Lacey E."/>
            <person name="Chooi Y.H."/>
            <person name="Piggott A.M."/>
        </authorList>
    </citation>
    <scope>NUCLEOTIDE SEQUENCE</scope>
    <source>
        <strain evidence="8">MST-FP2251</strain>
    </source>
</reference>
<organism evidence="8 9">
    <name type="scientific">Aspergillus nanangensis</name>
    <dbReference type="NCBI Taxonomy" id="2582783"/>
    <lineage>
        <taxon>Eukaryota</taxon>
        <taxon>Fungi</taxon>
        <taxon>Dikarya</taxon>
        <taxon>Ascomycota</taxon>
        <taxon>Pezizomycotina</taxon>
        <taxon>Eurotiomycetes</taxon>
        <taxon>Eurotiomycetidae</taxon>
        <taxon>Eurotiales</taxon>
        <taxon>Aspergillaceae</taxon>
        <taxon>Aspergillus</taxon>
        <taxon>Aspergillus subgen. Circumdati</taxon>
    </lineage>
</organism>
<evidence type="ECO:0000256" key="6">
    <source>
        <dbReference type="SAM" id="Phobius"/>
    </source>
</evidence>
<dbReference type="Pfam" id="PF20684">
    <property type="entry name" value="Fung_rhodopsin"/>
    <property type="match status" value="1"/>
</dbReference>
<keyword evidence="9" id="KW-1185">Reference proteome</keyword>
<feature type="transmembrane region" description="Helical" evidence="6">
    <location>
        <begin position="211"/>
        <end position="231"/>
    </location>
</feature>
<sequence length="352" mass="39331">MASTMADSPGTPAMVTTVRAVTLTLAILCTLVCSIRLYMRKFVVKSFGIDDYIVMVSLVFVNGFSALAYTITYYGLGRHQNEVPIPDLLIWLKIYYAALCSYLVVAMTVKISLTTFIMRIFPQTYVKRIGLSMIAFIVAFTISGEFVLAFQCKPVKAFWDKTILTATCLSADAMFAITMYQGVLMFVCDLIILGLPVPSIWRLNMALKKRLLVLFLFSFGFVASIAALVRFSTLAYTKDSTDMTYSAASSLIWMEVEFNMGLLAGSLSSVRQLFRIKSIFSTHDQSTANVGSKYPPASYELRKRSAWNDYGIMKTSEVHTTVDEFTRPESQEHIVPIYGQGDSVRANVASRY</sequence>
<evidence type="ECO:0000256" key="4">
    <source>
        <dbReference type="ARBA" id="ARBA00023136"/>
    </source>
</evidence>
<proteinExistence type="inferred from homology"/>
<feature type="transmembrane region" description="Helical" evidence="6">
    <location>
        <begin position="20"/>
        <end position="39"/>
    </location>
</feature>